<evidence type="ECO:0000256" key="7">
    <source>
        <dbReference type="HAMAP-Rule" id="MF_00523"/>
    </source>
</evidence>
<dbReference type="InterPro" id="IPR001451">
    <property type="entry name" value="Hexapep"/>
</dbReference>
<keyword evidence="6 7" id="KW-0012">Acyltransferase</keyword>
<dbReference type="GO" id="GO:0103118">
    <property type="term" value="F:UDP-3-O-[(3R)-3-hydroxyacyl]-glucosamine N-acyltransferase activity"/>
    <property type="evidence" value="ECO:0007669"/>
    <property type="project" value="UniProtKB-EC"/>
</dbReference>
<dbReference type="GO" id="GO:0043886">
    <property type="term" value="F:structural constituent of carboxysome shell"/>
    <property type="evidence" value="ECO:0007669"/>
    <property type="project" value="UniProtKB-ARBA"/>
</dbReference>
<reference evidence="10" key="3">
    <citation type="submission" date="2020-02" db="EMBL/GenBank/DDBJ databases">
        <authorList>
            <person name="Sarangi A.N."/>
            <person name="Ghosh S."/>
            <person name="Mukherjee M."/>
            <person name="Tripathy S."/>
        </authorList>
    </citation>
    <scope>NUCLEOTIDE SEQUENCE</scope>
    <source>
        <strain evidence="10">BDU141951</strain>
    </source>
</reference>
<comment type="function">
    <text evidence="7">Catalyzes the N-acylation of UDP-3-O-acylglucosamine using 3-hydroxyacyl-ACP as the acyl donor. Is involved in the biosynthesis of lipid A, a phosphorylated glycolipid that anchors the lipopolysaccharide to the outer membrane of the cell.</text>
</comment>
<feature type="domain" description="UDP-3-O-[3-hydroxymyristoyl] glucosamine N-acyltransferase non-repeat region" evidence="8">
    <location>
        <begin position="24"/>
        <end position="95"/>
    </location>
</feature>
<dbReference type="PANTHER" id="PTHR43378">
    <property type="entry name" value="UDP-3-O-ACYLGLUCOSAMINE N-ACYLTRANSFERASE"/>
    <property type="match status" value="1"/>
</dbReference>
<dbReference type="PANTHER" id="PTHR43378:SF2">
    <property type="entry name" value="UDP-3-O-ACYLGLUCOSAMINE N-ACYLTRANSFERASE 1, MITOCHONDRIAL-RELATED"/>
    <property type="match status" value="1"/>
</dbReference>
<evidence type="ECO:0000259" key="8">
    <source>
        <dbReference type="Pfam" id="PF04613"/>
    </source>
</evidence>
<dbReference type="AlphaFoldDB" id="A0A0C1Y625"/>
<keyword evidence="2 7" id="KW-0441">Lipid A biosynthesis</keyword>
<comment type="similarity">
    <text evidence="7">Belongs to the transferase hexapeptide repeat family. LpxD subfamily.</text>
</comment>
<feature type="domain" description="Mannose-1-phosphate guanyltransferase C-terminal" evidence="9">
    <location>
        <begin position="109"/>
        <end position="188"/>
    </location>
</feature>
<accession>A0A0C1Y625</accession>
<dbReference type="PROSITE" id="PS00101">
    <property type="entry name" value="HEXAPEP_TRANSFERASES"/>
    <property type="match status" value="1"/>
</dbReference>
<dbReference type="UniPathway" id="UPA00973"/>
<evidence type="ECO:0000256" key="2">
    <source>
        <dbReference type="ARBA" id="ARBA00022556"/>
    </source>
</evidence>
<evidence type="ECO:0000256" key="3">
    <source>
        <dbReference type="ARBA" id="ARBA00022679"/>
    </source>
</evidence>
<evidence type="ECO:0000256" key="6">
    <source>
        <dbReference type="ARBA" id="ARBA00023315"/>
    </source>
</evidence>
<reference evidence="10" key="2">
    <citation type="journal article" date="2015" name="Genome Announc.">
        <title>Draft Genome Sequence of Filamentous Marine Cyanobacterium Lyngbya confervoides Strain BDU141951.</title>
        <authorList>
            <person name="Chandrababunaidu M.M."/>
            <person name="Sen D."/>
            <person name="Tripathy S."/>
        </authorList>
    </citation>
    <scope>NUCLEOTIDE SEQUENCE</scope>
    <source>
        <strain evidence="10">BDU141951</strain>
    </source>
</reference>
<dbReference type="InterPro" id="IPR018357">
    <property type="entry name" value="Hexapep_transf_CS"/>
</dbReference>
<dbReference type="GO" id="GO:0016020">
    <property type="term" value="C:membrane"/>
    <property type="evidence" value="ECO:0007669"/>
    <property type="project" value="GOC"/>
</dbReference>
<dbReference type="EC" id="2.3.1.191" evidence="7"/>
<evidence type="ECO:0000259" key="9">
    <source>
        <dbReference type="Pfam" id="PF25087"/>
    </source>
</evidence>
<reference evidence="10" key="1">
    <citation type="submission" date="2014-11" db="EMBL/GenBank/DDBJ databases">
        <authorList>
            <person name="Malar M.C."/>
            <person name="Sen D."/>
            <person name="Tripathy S."/>
        </authorList>
    </citation>
    <scope>NUCLEOTIDE SEQUENCE</scope>
    <source>
        <strain evidence="10">BDU141951</strain>
    </source>
</reference>
<dbReference type="InterPro" id="IPR011004">
    <property type="entry name" value="Trimer_LpxA-like_sf"/>
</dbReference>
<dbReference type="Pfam" id="PF00132">
    <property type="entry name" value="Hexapep"/>
    <property type="match status" value="1"/>
</dbReference>
<dbReference type="GO" id="GO:0009245">
    <property type="term" value="P:lipid A biosynthetic process"/>
    <property type="evidence" value="ECO:0007669"/>
    <property type="project" value="UniProtKB-UniRule"/>
</dbReference>
<dbReference type="SUPFAM" id="SSF51161">
    <property type="entry name" value="Trimeric LpxA-like enzymes"/>
    <property type="match status" value="1"/>
</dbReference>
<dbReference type="CDD" id="cd03352">
    <property type="entry name" value="LbH_LpxD"/>
    <property type="match status" value="1"/>
</dbReference>
<keyword evidence="3 7" id="KW-0808">Transferase</keyword>
<dbReference type="EMBL" id="JTHE02000003">
    <property type="protein sequence ID" value="NEV67741.1"/>
    <property type="molecule type" value="Genomic_DNA"/>
</dbReference>
<dbReference type="Gene3D" id="3.40.1390.10">
    <property type="entry name" value="MurE/MurF, N-terminal domain"/>
    <property type="match status" value="1"/>
</dbReference>
<evidence type="ECO:0000256" key="4">
    <source>
        <dbReference type="ARBA" id="ARBA00022737"/>
    </source>
</evidence>
<organism evidence="10">
    <name type="scientific">Lyngbya confervoides BDU141951</name>
    <dbReference type="NCBI Taxonomy" id="1574623"/>
    <lineage>
        <taxon>Bacteria</taxon>
        <taxon>Bacillati</taxon>
        <taxon>Cyanobacteriota</taxon>
        <taxon>Cyanophyceae</taxon>
        <taxon>Oscillatoriophycideae</taxon>
        <taxon>Oscillatoriales</taxon>
        <taxon>Microcoleaceae</taxon>
        <taxon>Lyngbya</taxon>
    </lineage>
</organism>
<name>A0A0C1Y625_9CYAN</name>
<dbReference type="HAMAP" id="MF_00523">
    <property type="entry name" value="LpxD"/>
    <property type="match status" value="1"/>
</dbReference>
<evidence type="ECO:0000256" key="5">
    <source>
        <dbReference type="ARBA" id="ARBA00023098"/>
    </source>
</evidence>
<comment type="subunit">
    <text evidence="7">Homotrimer.</text>
</comment>
<feature type="active site" description="Proton acceptor" evidence="7">
    <location>
        <position position="246"/>
    </location>
</feature>
<sequence length="347" mass="36326">MKFSEFIQQLAVSVPNPQVHLANDPELTGLSAIEDSQAHTLSYIEGEKYAHHVLTTPACALILPRHDGLQAQASDRHLAWIAVDEPRIALAHAIRCFYQPVSPEPGIHPSAQIHPTAHIGTDVAIAANVVIGAHVTLGEGVAIHPNVVVYAGAQVGDRTVLHANCVIHERSEIGPDCVIHSGAVIGSEGFGFVPVAEGWVKMPQSGHVVLASGVEVGCNATIDRPALGTTQVGRNTKIDNLVQVAHGCKIGDNCAIAAQTGMAGGVKIGNRVILAGQVGIVDHVEVGDGAIGAAQAGIHSNVKPGEIVTGSPALPHKVFLKASAVFRRLPEMHRTLKQLSRDAGLKE</sequence>
<gene>
    <name evidence="7 10" type="primary">lpxD</name>
    <name evidence="10" type="ORF">QQ91_011490</name>
</gene>
<keyword evidence="4 7" id="KW-0677">Repeat</keyword>
<comment type="catalytic activity">
    <reaction evidence="7">
        <text>a UDP-3-O-[(3R)-3-hydroxyacyl]-alpha-D-glucosamine + a (3R)-hydroxyacyl-[ACP] = a UDP-2-N,3-O-bis[(3R)-3-hydroxyacyl]-alpha-D-glucosamine + holo-[ACP] + H(+)</text>
        <dbReference type="Rhea" id="RHEA:53836"/>
        <dbReference type="Rhea" id="RHEA-COMP:9685"/>
        <dbReference type="Rhea" id="RHEA-COMP:9945"/>
        <dbReference type="ChEBI" id="CHEBI:15378"/>
        <dbReference type="ChEBI" id="CHEBI:64479"/>
        <dbReference type="ChEBI" id="CHEBI:78827"/>
        <dbReference type="ChEBI" id="CHEBI:137740"/>
        <dbReference type="ChEBI" id="CHEBI:137748"/>
        <dbReference type="EC" id="2.3.1.191"/>
    </reaction>
</comment>
<keyword evidence="5 7" id="KW-0443">Lipid metabolism</keyword>
<dbReference type="Pfam" id="PF25087">
    <property type="entry name" value="GMPPB_C"/>
    <property type="match status" value="1"/>
</dbReference>
<dbReference type="NCBIfam" id="NF002060">
    <property type="entry name" value="PRK00892.1"/>
    <property type="match status" value="1"/>
</dbReference>
<keyword evidence="1 7" id="KW-0444">Lipid biosynthesis</keyword>
<dbReference type="Pfam" id="PF04613">
    <property type="entry name" value="LpxD"/>
    <property type="match status" value="1"/>
</dbReference>
<protein>
    <recommendedName>
        <fullName evidence="7">UDP-3-O-acylglucosamine N-acyltransferase</fullName>
        <ecNumber evidence="7">2.3.1.191</ecNumber>
    </recommendedName>
</protein>
<dbReference type="GO" id="GO:0016410">
    <property type="term" value="F:N-acyltransferase activity"/>
    <property type="evidence" value="ECO:0007669"/>
    <property type="project" value="InterPro"/>
</dbReference>
<dbReference type="NCBIfam" id="TIGR01853">
    <property type="entry name" value="lipid_A_lpxD"/>
    <property type="match status" value="1"/>
</dbReference>
<dbReference type="InterPro" id="IPR056729">
    <property type="entry name" value="GMPPB_C"/>
</dbReference>
<evidence type="ECO:0000256" key="1">
    <source>
        <dbReference type="ARBA" id="ARBA00022516"/>
    </source>
</evidence>
<proteinExistence type="inferred from homology"/>
<dbReference type="InterPro" id="IPR007691">
    <property type="entry name" value="LpxD"/>
</dbReference>
<dbReference type="Gene3D" id="2.160.10.10">
    <property type="entry name" value="Hexapeptide repeat proteins"/>
    <property type="match status" value="1"/>
</dbReference>
<comment type="pathway">
    <text evidence="7">Bacterial outer membrane biogenesis; LPS lipid A biosynthesis.</text>
</comment>
<comment type="caution">
    <text evidence="10">The sequence shown here is derived from an EMBL/GenBank/DDBJ whole genome shotgun (WGS) entry which is preliminary data.</text>
</comment>
<evidence type="ECO:0000313" key="10">
    <source>
        <dbReference type="EMBL" id="NEV67741.1"/>
    </source>
</evidence>
<dbReference type="InterPro" id="IPR020573">
    <property type="entry name" value="UDP_GlcNAc_AcTrfase_non-rep"/>
</dbReference>
<dbReference type="GO" id="GO:0031470">
    <property type="term" value="C:carboxysome"/>
    <property type="evidence" value="ECO:0007669"/>
    <property type="project" value="UniProtKB-ARBA"/>
</dbReference>